<feature type="transmembrane region" description="Helical" evidence="1">
    <location>
        <begin position="146"/>
        <end position="165"/>
    </location>
</feature>
<name>A0ABW3UK22_9BACL</name>
<feature type="transmembrane region" description="Helical" evidence="1">
    <location>
        <begin position="193"/>
        <end position="212"/>
    </location>
</feature>
<dbReference type="InterPro" id="IPR025403">
    <property type="entry name" value="TgpA-like_C"/>
</dbReference>
<feature type="transmembrane region" description="Helical" evidence="1">
    <location>
        <begin position="268"/>
        <end position="289"/>
    </location>
</feature>
<keyword evidence="1" id="KW-0472">Membrane</keyword>
<protein>
    <submittedName>
        <fullName evidence="3">DUF4129 domain-containing protein</fullName>
    </submittedName>
</protein>
<evidence type="ECO:0000256" key="1">
    <source>
        <dbReference type="SAM" id="Phobius"/>
    </source>
</evidence>
<keyword evidence="1" id="KW-0812">Transmembrane</keyword>
<feature type="transmembrane region" description="Helical" evidence="1">
    <location>
        <begin position="90"/>
        <end position="110"/>
    </location>
</feature>
<evidence type="ECO:0000313" key="3">
    <source>
        <dbReference type="EMBL" id="MFD1219889.1"/>
    </source>
</evidence>
<reference evidence="4" key="1">
    <citation type="journal article" date="2019" name="Int. J. Syst. Evol. Microbiol.">
        <title>The Global Catalogue of Microorganisms (GCM) 10K type strain sequencing project: providing services to taxonomists for standard genome sequencing and annotation.</title>
        <authorList>
            <consortium name="The Broad Institute Genomics Platform"/>
            <consortium name="The Broad Institute Genome Sequencing Center for Infectious Disease"/>
            <person name="Wu L."/>
            <person name="Ma J."/>
        </authorList>
    </citation>
    <scope>NUCLEOTIDE SEQUENCE [LARGE SCALE GENOMIC DNA]</scope>
    <source>
        <strain evidence="4">CCUG 53270</strain>
    </source>
</reference>
<feature type="transmembrane region" description="Helical" evidence="1">
    <location>
        <begin position="42"/>
        <end position="62"/>
    </location>
</feature>
<dbReference type="Pfam" id="PF13559">
    <property type="entry name" value="DUF4129"/>
    <property type="match status" value="1"/>
</dbReference>
<comment type="caution">
    <text evidence="3">The sequence shown here is derived from an EMBL/GenBank/DDBJ whole genome shotgun (WGS) entry which is preliminary data.</text>
</comment>
<feature type="transmembrane region" description="Helical" evidence="1">
    <location>
        <begin position="67"/>
        <end position="84"/>
    </location>
</feature>
<feature type="transmembrane region" description="Helical" evidence="1">
    <location>
        <begin position="122"/>
        <end position="140"/>
    </location>
</feature>
<dbReference type="RefSeq" id="WP_345594452.1">
    <property type="nucleotide sequence ID" value="NZ_BAABJG010000055.1"/>
</dbReference>
<evidence type="ECO:0000313" key="4">
    <source>
        <dbReference type="Proteomes" id="UP001597180"/>
    </source>
</evidence>
<feature type="transmembrane region" description="Helical" evidence="1">
    <location>
        <begin position="12"/>
        <end position="36"/>
    </location>
</feature>
<feature type="domain" description="Protein-glutamine gamma-glutamyltransferase-like C-terminal" evidence="2">
    <location>
        <begin position="365"/>
        <end position="429"/>
    </location>
</feature>
<proteinExistence type="predicted"/>
<keyword evidence="4" id="KW-1185">Reference proteome</keyword>
<dbReference type="EMBL" id="JBHTLU010000012">
    <property type="protein sequence ID" value="MFD1219889.1"/>
    <property type="molecule type" value="Genomic_DNA"/>
</dbReference>
<dbReference type="Proteomes" id="UP001597180">
    <property type="component" value="Unassembled WGS sequence"/>
</dbReference>
<organism evidence="3 4">
    <name type="scientific">Paenibacillus vulneris</name>
    <dbReference type="NCBI Taxonomy" id="1133364"/>
    <lineage>
        <taxon>Bacteria</taxon>
        <taxon>Bacillati</taxon>
        <taxon>Bacillota</taxon>
        <taxon>Bacilli</taxon>
        <taxon>Bacillales</taxon>
        <taxon>Paenibacillaceae</taxon>
        <taxon>Paenibacillus</taxon>
    </lineage>
</organism>
<gene>
    <name evidence="3" type="ORF">ACFQ4B_07150</name>
</gene>
<keyword evidence="1" id="KW-1133">Transmembrane helix</keyword>
<sequence length="437" mass="49994">MNSRGLIVRTGTILLKGCIELLLVLPVLLTAAVYLIPESLGLLWIITLPLGYGAGYMLNHLLSMRRAYLQLIASVCLAAMYSYGLFGSSYVAIVSLLVSFITVYRGIRLVWIPWDIYFPVNFYVFGLILYFISSVVLHFVESFEPYMPYLLWGGLVSLIITLFAANESNMKQETLSGDKEPVIAAEMMWQNRLLVMLILAVILLVVLFRQLGEAVMWLLYQSLHWLQALFSGSAEQPVPETPKAPPKVPMNLSGSEEPALWLVWLQKIMYFVVGGLVVLGCLLAVYLVLRRVPRLFRLLLSWLAGKLHSEGKRTSKIGYEDDVESLMDWEALNDKLLSGWKRMFAGSGREKWEDLQDNKQRIRYLYRNWLRQSMRRGYLFKSFLTPRETGSEVEQWSGKEISSADALLNLYEQARYGDKPVTDEELTMAKQWADKKK</sequence>
<accession>A0ABW3UK22</accession>
<evidence type="ECO:0000259" key="2">
    <source>
        <dbReference type="Pfam" id="PF13559"/>
    </source>
</evidence>